<sequence>MEQVPRENFITTSNKFETLEEAEGSRPIQMQKAIPLISKRSVIDGSPVMGRGGDIPFLMDSIGFWNTRGLNRAEKQKEMNLFLHNSKTALFGLLETKVKRAKAQGVAFNLVMHCEAKHKGTGKQLIVTMVYGFNDQAQRWELSKDLISVQATIHGAWAVMGDFNSVANWNERIGRTISYS</sequence>
<dbReference type="Proteomes" id="UP001234989">
    <property type="component" value="Chromosome 9"/>
</dbReference>
<accession>A0AAF0ZN61</accession>
<evidence type="ECO:0000313" key="1">
    <source>
        <dbReference type="EMBL" id="WMV45527.1"/>
    </source>
</evidence>
<organism evidence="1 2">
    <name type="scientific">Solanum verrucosum</name>
    <dbReference type="NCBI Taxonomy" id="315347"/>
    <lineage>
        <taxon>Eukaryota</taxon>
        <taxon>Viridiplantae</taxon>
        <taxon>Streptophyta</taxon>
        <taxon>Embryophyta</taxon>
        <taxon>Tracheophyta</taxon>
        <taxon>Spermatophyta</taxon>
        <taxon>Magnoliopsida</taxon>
        <taxon>eudicotyledons</taxon>
        <taxon>Gunneridae</taxon>
        <taxon>Pentapetalae</taxon>
        <taxon>asterids</taxon>
        <taxon>lamiids</taxon>
        <taxon>Solanales</taxon>
        <taxon>Solanaceae</taxon>
        <taxon>Solanoideae</taxon>
        <taxon>Solaneae</taxon>
        <taxon>Solanum</taxon>
    </lineage>
</organism>
<dbReference type="AlphaFoldDB" id="A0AAF0ZN61"/>
<proteinExistence type="predicted"/>
<evidence type="ECO:0000313" key="2">
    <source>
        <dbReference type="Proteomes" id="UP001234989"/>
    </source>
</evidence>
<keyword evidence="2" id="KW-1185">Reference proteome</keyword>
<dbReference type="Gene3D" id="3.60.10.10">
    <property type="entry name" value="Endonuclease/exonuclease/phosphatase"/>
    <property type="match status" value="1"/>
</dbReference>
<dbReference type="EMBL" id="CP133620">
    <property type="protein sequence ID" value="WMV45527.1"/>
    <property type="molecule type" value="Genomic_DNA"/>
</dbReference>
<reference evidence="1" key="1">
    <citation type="submission" date="2023-08" db="EMBL/GenBank/DDBJ databases">
        <title>A de novo genome assembly of Solanum verrucosum Schlechtendal, a Mexican diploid species geographically isolated from the other diploid A-genome species in potato relatives.</title>
        <authorList>
            <person name="Hosaka K."/>
        </authorList>
    </citation>
    <scope>NUCLEOTIDE SEQUENCE</scope>
    <source>
        <tissue evidence="1">Young leaves</tissue>
    </source>
</reference>
<dbReference type="InterPro" id="IPR036691">
    <property type="entry name" value="Endo/exonu/phosph_ase_sf"/>
</dbReference>
<dbReference type="SUPFAM" id="SSF56219">
    <property type="entry name" value="DNase I-like"/>
    <property type="match status" value="1"/>
</dbReference>
<protein>
    <submittedName>
        <fullName evidence="1">Uncharacterized protein</fullName>
    </submittedName>
</protein>
<gene>
    <name evidence="1" type="ORF">MTR67_038912</name>
</gene>
<name>A0AAF0ZN61_SOLVR</name>